<reference evidence="2 3" key="1">
    <citation type="submission" date="2024-04" db="EMBL/GenBank/DDBJ databases">
        <authorList>
            <consortium name="Genoscope - CEA"/>
            <person name="William W."/>
        </authorList>
    </citation>
    <scope>NUCLEOTIDE SEQUENCE [LARGE SCALE GENOMIC DNA]</scope>
</reference>
<keyword evidence="1" id="KW-0732">Signal</keyword>
<accession>A0AAV2IFC0</accession>
<dbReference type="Proteomes" id="UP001497497">
    <property type="component" value="Unassembled WGS sequence"/>
</dbReference>
<dbReference type="EMBL" id="CAXITT010000662">
    <property type="protein sequence ID" value="CAL1544960.1"/>
    <property type="molecule type" value="Genomic_DNA"/>
</dbReference>
<evidence type="ECO:0000313" key="3">
    <source>
        <dbReference type="Proteomes" id="UP001497497"/>
    </source>
</evidence>
<organism evidence="2 3">
    <name type="scientific">Lymnaea stagnalis</name>
    <name type="common">Great pond snail</name>
    <name type="synonym">Helix stagnalis</name>
    <dbReference type="NCBI Taxonomy" id="6523"/>
    <lineage>
        <taxon>Eukaryota</taxon>
        <taxon>Metazoa</taxon>
        <taxon>Spiralia</taxon>
        <taxon>Lophotrochozoa</taxon>
        <taxon>Mollusca</taxon>
        <taxon>Gastropoda</taxon>
        <taxon>Heterobranchia</taxon>
        <taxon>Euthyneura</taxon>
        <taxon>Panpulmonata</taxon>
        <taxon>Hygrophila</taxon>
        <taxon>Lymnaeoidea</taxon>
        <taxon>Lymnaeidae</taxon>
        <taxon>Lymnaea</taxon>
    </lineage>
</organism>
<feature type="signal peptide" evidence="1">
    <location>
        <begin position="1"/>
        <end position="24"/>
    </location>
</feature>
<proteinExistence type="predicted"/>
<sequence length="110" mass="11815">MPSILASFVALCCAVVLLLPKSSTTTVAPIQPVQNYANSTVNETTEDLILVRNDTGGTTHKYPDIPGIPAEVAGNGSASAPRTCIIAMVLLFFQYVIITEIDYLFSLWPL</sequence>
<comment type="caution">
    <text evidence="2">The sequence shown here is derived from an EMBL/GenBank/DDBJ whole genome shotgun (WGS) entry which is preliminary data.</text>
</comment>
<name>A0AAV2IFC0_LYMST</name>
<protein>
    <submittedName>
        <fullName evidence="2">Uncharacterized protein</fullName>
    </submittedName>
</protein>
<dbReference type="AlphaFoldDB" id="A0AAV2IFC0"/>
<keyword evidence="3" id="KW-1185">Reference proteome</keyword>
<evidence type="ECO:0000256" key="1">
    <source>
        <dbReference type="SAM" id="SignalP"/>
    </source>
</evidence>
<feature type="chain" id="PRO_5043348651" evidence="1">
    <location>
        <begin position="25"/>
        <end position="110"/>
    </location>
</feature>
<evidence type="ECO:0000313" key="2">
    <source>
        <dbReference type="EMBL" id="CAL1544960.1"/>
    </source>
</evidence>
<gene>
    <name evidence="2" type="ORF">GSLYS_00018443001</name>
</gene>